<name>Q1QXT6_CHRI1</name>
<keyword evidence="2" id="KW-1185">Reference proteome</keyword>
<dbReference type="AlphaFoldDB" id="Q1QXT6"/>
<dbReference type="InterPro" id="IPR017601">
    <property type="entry name" value="DGQHR-contain_dom"/>
</dbReference>
<dbReference type="RefSeq" id="WP_011506668.1">
    <property type="nucleotide sequence ID" value="NC_007963.1"/>
</dbReference>
<dbReference type="eggNOG" id="ENOG502Z8DG">
    <property type="taxonomic scope" value="Bacteria"/>
</dbReference>
<dbReference type="KEGG" id="csa:Csal_1367"/>
<protein>
    <recommendedName>
        <fullName evidence="3">DGQHR domain-containing protein</fullName>
    </recommendedName>
</protein>
<accession>Q1QXT6</accession>
<gene>
    <name evidence="1" type="ordered locus">Csal_1367</name>
</gene>
<dbReference type="CDD" id="cd16413">
    <property type="entry name" value="DGQHR_domain"/>
    <property type="match status" value="1"/>
</dbReference>
<evidence type="ECO:0000313" key="1">
    <source>
        <dbReference type="EMBL" id="ABE58722.1"/>
    </source>
</evidence>
<dbReference type="HOGENOM" id="CLU_055813_0_0_6"/>
<organism evidence="1 2">
    <name type="scientific">Chromohalobacter israelensis (strain ATCC BAA-138 / DSM 3043 / CIP 106854 / NCIMB 13768 / 1H11)</name>
    <name type="common">Chromohalobacter salexigens</name>
    <dbReference type="NCBI Taxonomy" id="290398"/>
    <lineage>
        <taxon>Bacteria</taxon>
        <taxon>Pseudomonadati</taxon>
        <taxon>Pseudomonadota</taxon>
        <taxon>Gammaproteobacteria</taxon>
        <taxon>Oceanospirillales</taxon>
        <taxon>Halomonadaceae</taxon>
        <taxon>Chromohalobacter</taxon>
    </lineage>
</organism>
<reference evidence="1 2" key="1">
    <citation type="journal article" date="2011" name="Stand. Genomic Sci.">
        <title>Complete genome sequence of the halophilic and highly halotolerant Chromohalobacter salexigens type strain (1H11(T)).</title>
        <authorList>
            <person name="Copeland A."/>
            <person name="O'Connor K."/>
            <person name="Lucas S."/>
            <person name="Lapidus A."/>
            <person name="Berry K.W."/>
            <person name="Detter J.C."/>
            <person name="Del Rio T.G."/>
            <person name="Hammon N."/>
            <person name="Dalin E."/>
            <person name="Tice H."/>
            <person name="Pitluck S."/>
            <person name="Bruce D."/>
            <person name="Goodwin L."/>
            <person name="Han C."/>
            <person name="Tapia R."/>
            <person name="Saunders E."/>
            <person name="Schmutz J."/>
            <person name="Brettin T."/>
            <person name="Larimer F."/>
            <person name="Land M."/>
            <person name="Hauser L."/>
            <person name="Vargas C."/>
            <person name="Nieto J.J."/>
            <person name="Kyrpides N.C."/>
            <person name="Ivanova N."/>
            <person name="Goker M."/>
            <person name="Klenk H.P."/>
            <person name="Csonka L.N."/>
            <person name="Woyke T."/>
        </authorList>
    </citation>
    <scope>NUCLEOTIDE SEQUENCE [LARGE SCALE GENOMIC DNA]</scope>
    <source>
        <strain evidence="2">ATCC BAA-138 / DSM 3043 / CIP 106854 / NCIMB 13768 / 1H11</strain>
    </source>
</reference>
<dbReference type="InterPro" id="IPR017642">
    <property type="entry name" value="DNA_S_mod_DndB"/>
</dbReference>
<dbReference type="Pfam" id="PF14072">
    <property type="entry name" value="DndB"/>
    <property type="match status" value="1"/>
</dbReference>
<dbReference type="NCBIfam" id="TIGR03187">
    <property type="entry name" value="DGQHR"/>
    <property type="match status" value="1"/>
</dbReference>
<dbReference type="Proteomes" id="UP000000239">
    <property type="component" value="Chromosome"/>
</dbReference>
<dbReference type="STRING" id="290398.Csal_1367"/>
<evidence type="ECO:0008006" key="3">
    <source>
        <dbReference type="Google" id="ProtNLM"/>
    </source>
</evidence>
<dbReference type="GeneID" id="95334111"/>
<sequence>MMSDFNLKIPVLKVEQPIGTFFVAGIRARDLVEISYSDVRRLAEDQRDLEKYLGIQRPVSKRRINEIKKYIEGDDSTFPTAVVLAVDEKCVVLEKVTDEFYYLSLSAYYPEEGIDEDPIPKGKIAKVIDGQHRIAAFMDENDNWTFDDWARIFDINVSIFVGADVAEQANIFATVNLAQTKVNRSLVYDLTELAKTDSPFKTCHNVAVVLDGEPTSPFFERIKRLGTATPGRKREPLTQAAFVESLVRFISADPVVDRNMLIEGKRPRRADHAELLNRPFRNLFLDGKDLDIAEIVYNYFEAVKSKWPNSWERLDVTGNLLPKSNSFKALMKYLKEDVYLTAVGDDIGRIPSKEEFLPFFDGIELKDEDFTARNFVPGSGGQAMFLKLLRGQVKLEDIVEE</sequence>
<evidence type="ECO:0000313" key="2">
    <source>
        <dbReference type="Proteomes" id="UP000000239"/>
    </source>
</evidence>
<dbReference type="OrthoDB" id="9789139at2"/>
<dbReference type="EMBL" id="CP000285">
    <property type="protein sequence ID" value="ABE58722.1"/>
    <property type="molecule type" value="Genomic_DNA"/>
</dbReference>
<proteinExistence type="predicted"/>